<dbReference type="STRING" id="1441095.AM592_05160"/>
<dbReference type="Gene3D" id="1.10.150.130">
    <property type="match status" value="1"/>
</dbReference>
<dbReference type="HAMAP" id="MF_01808">
    <property type="entry name" value="Recomb_XerC_XerD"/>
    <property type="match status" value="1"/>
</dbReference>
<feature type="active site" evidence="10">
    <location>
        <position position="149"/>
    </location>
</feature>
<dbReference type="PROSITE" id="PS51900">
    <property type="entry name" value="CB"/>
    <property type="match status" value="1"/>
</dbReference>
<evidence type="ECO:0000313" key="14">
    <source>
        <dbReference type="EMBL" id="ALC81047.1"/>
    </source>
</evidence>
<dbReference type="CDD" id="cd00798">
    <property type="entry name" value="INT_XerDC_C"/>
    <property type="match status" value="1"/>
</dbReference>
<feature type="active site" evidence="10">
    <location>
        <position position="173"/>
    </location>
</feature>
<dbReference type="PANTHER" id="PTHR30349">
    <property type="entry name" value="PHAGE INTEGRASE-RELATED"/>
    <property type="match status" value="1"/>
</dbReference>
<dbReference type="RefSeq" id="WP_053602798.1">
    <property type="nucleotide sequence ID" value="NZ_CP012600.1"/>
</dbReference>
<dbReference type="GO" id="GO:0051301">
    <property type="term" value="P:cell division"/>
    <property type="evidence" value="ECO:0007669"/>
    <property type="project" value="UniProtKB-UniRule"/>
</dbReference>
<evidence type="ECO:0000256" key="9">
    <source>
        <dbReference type="ARBA" id="ARBA00023306"/>
    </source>
</evidence>
<reference evidence="15" key="1">
    <citation type="submission" date="2015-08" db="EMBL/GenBank/DDBJ databases">
        <title>Genome sequencing project for genomic taxonomy and phylogenomics of Bacillus-like bacteria.</title>
        <authorList>
            <person name="Liu B."/>
            <person name="Wang J."/>
            <person name="Zhu Y."/>
            <person name="Liu G."/>
            <person name="Chen Q."/>
            <person name="Chen Z."/>
            <person name="Lan J."/>
            <person name="Che J."/>
            <person name="Ge C."/>
            <person name="Shi H."/>
            <person name="Pan Z."/>
            <person name="Liu X."/>
        </authorList>
    </citation>
    <scope>NUCLEOTIDE SEQUENCE [LARGE SCALE GENOMIC DNA]</scope>
    <source>
        <strain evidence="15">FJAT-4402</strain>
    </source>
</reference>
<evidence type="ECO:0000259" key="13">
    <source>
        <dbReference type="PROSITE" id="PS51900"/>
    </source>
</evidence>
<dbReference type="PANTHER" id="PTHR30349:SF77">
    <property type="entry name" value="TYROSINE RECOMBINASE XERC"/>
    <property type="match status" value="1"/>
</dbReference>
<gene>
    <name evidence="10" type="primary">xerC</name>
    <name evidence="14" type="ORF">AM592_05160</name>
</gene>
<dbReference type="InterPro" id="IPR023009">
    <property type="entry name" value="Tyrosine_recombinase_XerC/XerD"/>
</dbReference>
<evidence type="ECO:0000256" key="8">
    <source>
        <dbReference type="ARBA" id="ARBA00023172"/>
    </source>
</evidence>
<dbReference type="SUPFAM" id="SSF56349">
    <property type="entry name" value="DNA breaking-rejoining enzymes"/>
    <property type="match status" value="1"/>
</dbReference>
<organism evidence="14 15">
    <name type="scientific">Bacillus gobiensis</name>
    <dbReference type="NCBI Taxonomy" id="1441095"/>
    <lineage>
        <taxon>Bacteria</taxon>
        <taxon>Bacillati</taxon>
        <taxon>Bacillota</taxon>
        <taxon>Bacilli</taxon>
        <taxon>Bacillales</taxon>
        <taxon>Bacillaceae</taxon>
        <taxon>Bacillus</taxon>
    </lineage>
</organism>
<feature type="active site" description="O-(3'-phospho-DNA)-tyrosine intermediate" evidence="10">
    <location>
        <position position="281"/>
    </location>
</feature>
<comment type="similarity">
    <text evidence="2 10">Belongs to the 'phage' integrase family. XerC subfamily.</text>
</comment>
<dbReference type="InterPro" id="IPR002104">
    <property type="entry name" value="Integrase_catalytic"/>
</dbReference>
<dbReference type="InterPro" id="IPR004107">
    <property type="entry name" value="Integrase_SAM-like_N"/>
</dbReference>
<evidence type="ECO:0000256" key="7">
    <source>
        <dbReference type="ARBA" id="ARBA00023125"/>
    </source>
</evidence>
<reference evidence="14 15" key="2">
    <citation type="journal article" date="2016" name="Int. J. Syst. Evol. Microbiol.">
        <title>Bacillus gobiensis sp. nov., isolated from a soil sample.</title>
        <authorList>
            <person name="Liu B."/>
            <person name="Liu G.H."/>
            <person name="Cetin S."/>
            <person name="Schumann P."/>
            <person name="Pan Z.Z."/>
            <person name="Chen Q.Q."/>
        </authorList>
    </citation>
    <scope>NUCLEOTIDE SEQUENCE [LARGE SCALE GENOMIC DNA]</scope>
    <source>
        <strain evidence="14 15">FJAT-4402</strain>
    </source>
</reference>
<comment type="subcellular location">
    <subcellularLocation>
        <location evidence="1 10">Cytoplasm</location>
    </subcellularLocation>
</comment>
<evidence type="ECO:0000259" key="12">
    <source>
        <dbReference type="PROSITE" id="PS51898"/>
    </source>
</evidence>
<evidence type="ECO:0000256" key="11">
    <source>
        <dbReference type="NCBIfam" id="TIGR02224"/>
    </source>
</evidence>
<accession>A0A0M4FPV6</accession>
<dbReference type="PATRIC" id="fig|1441095.3.peg.1126"/>
<dbReference type="NCBIfam" id="TIGR02224">
    <property type="entry name" value="recomb_XerC"/>
    <property type="match status" value="1"/>
</dbReference>
<evidence type="ECO:0000256" key="3">
    <source>
        <dbReference type="ARBA" id="ARBA00022490"/>
    </source>
</evidence>
<dbReference type="InterPro" id="IPR013762">
    <property type="entry name" value="Integrase-like_cat_sf"/>
</dbReference>
<keyword evidence="15" id="KW-1185">Reference proteome</keyword>
<feature type="domain" description="Core-binding (CB)" evidence="13">
    <location>
        <begin position="2"/>
        <end position="88"/>
    </location>
</feature>
<evidence type="ECO:0000256" key="5">
    <source>
        <dbReference type="ARBA" id="ARBA00022829"/>
    </source>
</evidence>
<evidence type="ECO:0000256" key="2">
    <source>
        <dbReference type="ARBA" id="ARBA00006657"/>
    </source>
</evidence>
<dbReference type="PROSITE" id="PS51898">
    <property type="entry name" value="TYR_RECOMBINASE"/>
    <property type="match status" value="1"/>
</dbReference>
<dbReference type="InterPro" id="IPR011010">
    <property type="entry name" value="DNA_brk_join_enz"/>
</dbReference>
<keyword evidence="6 10" id="KW-0229">DNA integration</keyword>
<dbReference type="Pfam" id="PF00589">
    <property type="entry name" value="Phage_integrase"/>
    <property type="match status" value="1"/>
</dbReference>
<dbReference type="InterPro" id="IPR011931">
    <property type="entry name" value="Recomb_XerC"/>
</dbReference>
<keyword evidence="4 10" id="KW-0132">Cell division</keyword>
<dbReference type="Gene3D" id="1.10.443.10">
    <property type="entry name" value="Intergrase catalytic core"/>
    <property type="match status" value="1"/>
</dbReference>
<comment type="subunit">
    <text evidence="10">Forms a cyclic heterotetrameric complex composed of two molecules of XerC and two molecules of XerD.</text>
</comment>
<feature type="domain" description="Tyr recombinase" evidence="12">
    <location>
        <begin position="109"/>
        <end position="294"/>
    </location>
</feature>
<dbReference type="InterPro" id="IPR050090">
    <property type="entry name" value="Tyrosine_recombinase_XerCD"/>
</dbReference>
<dbReference type="GO" id="GO:0006313">
    <property type="term" value="P:DNA transposition"/>
    <property type="evidence" value="ECO:0007669"/>
    <property type="project" value="UniProtKB-UniRule"/>
</dbReference>
<dbReference type="NCBIfam" id="NF040815">
    <property type="entry name" value="recomb_XerA_Arch"/>
    <property type="match status" value="1"/>
</dbReference>
<dbReference type="AlphaFoldDB" id="A0A0M4FPV6"/>
<proteinExistence type="inferred from homology"/>
<feature type="active site" evidence="10">
    <location>
        <position position="246"/>
    </location>
</feature>
<keyword evidence="9 10" id="KW-0131">Cell cycle</keyword>
<keyword evidence="7 10" id="KW-0238">DNA-binding</keyword>
<keyword evidence="3 10" id="KW-0963">Cytoplasm</keyword>
<evidence type="ECO:0000256" key="1">
    <source>
        <dbReference type="ARBA" id="ARBA00004496"/>
    </source>
</evidence>
<feature type="active site" evidence="10">
    <location>
        <position position="249"/>
    </location>
</feature>
<keyword evidence="5 10" id="KW-0159">Chromosome partition</keyword>
<keyword evidence="8 10" id="KW-0233">DNA recombination</keyword>
<dbReference type="EMBL" id="CP012600">
    <property type="protein sequence ID" value="ALC81047.1"/>
    <property type="molecule type" value="Genomic_DNA"/>
</dbReference>
<comment type="function">
    <text evidence="10">Site-specific tyrosine recombinase, which acts by catalyzing the cutting and rejoining of the recombining DNA molecules. The XerC-XerD complex is essential to convert dimers of the bacterial chromosome into monomers to permit their segregation at cell division. It also contributes to the segregational stability of plasmids.</text>
</comment>
<dbReference type="GO" id="GO:0005737">
    <property type="term" value="C:cytoplasm"/>
    <property type="evidence" value="ECO:0007669"/>
    <property type="project" value="UniProtKB-SubCell"/>
</dbReference>
<dbReference type="Pfam" id="PF02899">
    <property type="entry name" value="Phage_int_SAM_1"/>
    <property type="match status" value="1"/>
</dbReference>
<dbReference type="GO" id="GO:0007059">
    <property type="term" value="P:chromosome segregation"/>
    <property type="evidence" value="ECO:0007669"/>
    <property type="project" value="UniProtKB-UniRule"/>
</dbReference>
<dbReference type="InterPro" id="IPR044068">
    <property type="entry name" value="CB"/>
</dbReference>
<dbReference type="Proteomes" id="UP000067625">
    <property type="component" value="Chromosome"/>
</dbReference>
<dbReference type="InterPro" id="IPR010998">
    <property type="entry name" value="Integrase_recombinase_N"/>
</dbReference>
<feature type="active site" evidence="10">
    <location>
        <position position="272"/>
    </location>
</feature>
<name>A0A0M4FPV6_9BACI</name>
<dbReference type="NCBIfam" id="NF001399">
    <property type="entry name" value="PRK00283.1"/>
    <property type="match status" value="1"/>
</dbReference>
<dbReference type="OrthoDB" id="9801717at2"/>
<evidence type="ECO:0000313" key="15">
    <source>
        <dbReference type="Proteomes" id="UP000067625"/>
    </source>
</evidence>
<sequence length="300" mass="34528">MNSQENCIDLFLEYLQIEKNYSQLTVESYKAALEEFFIFINNEGIEQFERVTYQDIRIYLTNAYKKKLSRKTIAKKISALRSFYRFLLRERLVHENPFQLVSLPKQDKRIPKFLYSQELEELFHLSDESTPSGQRDQALLELLYGTGIRVSECCSLKLSDIDLSLGTVLVYGKGKKQRYIPIGSYAQGALELYLSQGRQQLLSKGKDEHSFVFANQKGGPLTSRGVRYILTALIKKASGTLHIHPHMFRHTFATHLLNEGADLRSVQELLGHSSLSSTQVYTHVSKDQLRNSYMSHHPRA</sequence>
<protein>
    <recommendedName>
        <fullName evidence="10 11">Tyrosine recombinase XerC</fullName>
    </recommendedName>
</protein>
<evidence type="ECO:0000256" key="6">
    <source>
        <dbReference type="ARBA" id="ARBA00022908"/>
    </source>
</evidence>
<evidence type="ECO:0000256" key="10">
    <source>
        <dbReference type="HAMAP-Rule" id="MF_01808"/>
    </source>
</evidence>
<dbReference type="GO" id="GO:0009037">
    <property type="term" value="F:tyrosine-based site-specific recombinase activity"/>
    <property type="evidence" value="ECO:0007669"/>
    <property type="project" value="UniProtKB-UniRule"/>
</dbReference>
<dbReference type="GO" id="GO:0003677">
    <property type="term" value="F:DNA binding"/>
    <property type="evidence" value="ECO:0007669"/>
    <property type="project" value="UniProtKB-UniRule"/>
</dbReference>
<evidence type="ECO:0000256" key="4">
    <source>
        <dbReference type="ARBA" id="ARBA00022618"/>
    </source>
</evidence>